<gene>
    <name evidence="3" type="ORF">CWB96_15540</name>
    <name evidence="2" type="ORF">CWB97_15740</name>
</gene>
<proteinExistence type="predicted"/>
<dbReference type="EMBL" id="PNCK01000062">
    <property type="protein sequence ID" value="TMP41123.1"/>
    <property type="molecule type" value="Genomic_DNA"/>
</dbReference>
<evidence type="ECO:0000313" key="2">
    <source>
        <dbReference type="EMBL" id="TMP41123.1"/>
    </source>
</evidence>
<organism evidence="3 5">
    <name type="scientific">Pseudoalteromonas citrea</name>
    <dbReference type="NCBI Taxonomy" id="43655"/>
    <lineage>
        <taxon>Bacteria</taxon>
        <taxon>Pseudomonadati</taxon>
        <taxon>Pseudomonadota</taxon>
        <taxon>Gammaproteobacteria</taxon>
        <taxon>Alteromonadales</taxon>
        <taxon>Pseudoalteromonadaceae</taxon>
        <taxon>Pseudoalteromonas</taxon>
    </lineage>
</organism>
<keyword evidence="1" id="KW-0472">Membrane</keyword>
<evidence type="ECO:0000313" key="4">
    <source>
        <dbReference type="Proteomes" id="UP000305730"/>
    </source>
</evidence>
<keyword evidence="1" id="KW-1133">Transmembrane helix</keyword>
<keyword evidence="4" id="KW-1185">Reference proteome</keyword>
<dbReference type="Proteomes" id="UP000307706">
    <property type="component" value="Unassembled WGS sequence"/>
</dbReference>
<dbReference type="AlphaFoldDB" id="A0A5S3XNF3"/>
<evidence type="ECO:0000313" key="3">
    <source>
        <dbReference type="EMBL" id="TMP56256.1"/>
    </source>
</evidence>
<feature type="transmembrane region" description="Helical" evidence="1">
    <location>
        <begin position="51"/>
        <end position="70"/>
    </location>
</feature>
<evidence type="ECO:0000313" key="5">
    <source>
        <dbReference type="Proteomes" id="UP000307706"/>
    </source>
</evidence>
<reference evidence="4 5" key="1">
    <citation type="submission" date="2017-12" db="EMBL/GenBank/DDBJ databases">
        <authorList>
            <person name="Paulsen S."/>
            <person name="Gram L.K."/>
        </authorList>
    </citation>
    <scope>NUCLEOTIDE SEQUENCE [LARGE SCALE GENOMIC DNA]</scope>
    <source>
        <strain evidence="3 5">S2231</strain>
        <strain evidence="2 4">S2233</strain>
    </source>
</reference>
<dbReference type="EMBL" id="PNCL01000087">
    <property type="protein sequence ID" value="TMP56256.1"/>
    <property type="molecule type" value="Genomic_DNA"/>
</dbReference>
<evidence type="ECO:0000256" key="1">
    <source>
        <dbReference type="SAM" id="Phobius"/>
    </source>
</evidence>
<feature type="transmembrane region" description="Helical" evidence="1">
    <location>
        <begin position="85"/>
        <end position="102"/>
    </location>
</feature>
<reference evidence="3" key="3">
    <citation type="submission" date="2019-09" db="EMBL/GenBank/DDBJ databases">
        <title>Co-occurence of chitin degradation, pigmentation and bioactivity in marine Pseudoalteromonas.</title>
        <authorList>
            <person name="Sonnenschein E.C."/>
            <person name="Bech P.K."/>
        </authorList>
    </citation>
    <scope>NUCLEOTIDE SEQUENCE</scope>
    <source>
        <strain evidence="3">S2231</strain>
    </source>
</reference>
<sequence length="110" mass="12655">MKYLGWCLASLSLLLVLPSVVPGAMSLLAFYFSLFTLILCIKTIKTHGGKFFKMTMSFTGIGLFIFNDYLRVYGAYEKATWVEKLSLYAMYLTLSLFGLYKIRQHKNRAR</sequence>
<keyword evidence="1" id="KW-0812">Transmembrane</keyword>
<comment type="caution">
    <text evidence="3">The sequence shown here is derived from an EMBL/GenBank/DDBJ whole genome shotgun (WGS) entry which is preliminary data.</text>
</comment>
<reference evidence="4 5" key="2">
    <citation type="submission" date="2019-06" db="EMBL/GenBank/DDBJ databases">
        <title>Co-occurence of chitin degradation, pigmentation and bioactivity in marine Pseudoalteromonas.</title>
        <authorList>
            <person name="Sonnenschein E.C."/>
            <person name="Bech P.K."/>
        </authorList>
    </citation>
    <scope>NUCLEOTIDE SEQUENCE [LARGE SCALE GENOMIC DNA]</scope>
    <source>
        <strain evidence="5">S2231</strain>
        <strain evidence="2 4">S2233</strain>
    </source>
</reference>
<protein>
    <submittedName>
        <fullName evidence="3">Uncharacterized protein</fullName>
    </submittedName>
</protein>
<dbReference type="RefSeq" id="WP_138597719.1">
    <property type="nucleotide sequence ID" value="NZ_PNCK01000062.1"/>
</dbReference>
<accession>A0A5S3XNF3</accession>
<dbReference type="OrthoDB" id="6316276at2"/>
<name>A0A5S3XNF3_9GAMM</name>
<dbReference type="Proteomes" id="UP000305730">
    <property type="component" value="Unassembled WGS sequence"/>
</dbReference>